<sequence>MLIRPRRLRKNQKIRDLVRETVLTKNDLIMPIFVDENLKNDEKTPINSMPGQFRYGVDSAVKECVEISKLGVPGVILFGIPTEKDEFANSAVNENGGVQKVISKVKAELGDDLLVIADVCMCEYTSHGHCGIIKGEEILNDETLEILGNIALSYAKAGVDIVAPSDMMDGRVLKIRNVLDENGFKNVSIMSYAAKYASAFYGPFRDAAESTPQFGDRKSYQMDMGNSREAIKEIELDIKEGADLILVKPALPYLDIVKMAKEISNVPVGGYCVSGEYSMIEAAAEKGWLDREKVIYETLLSIKRAGADFIITYWAKEAATWL</sequence>
<comment type="pathway">
    <text evidence="1">Porphyrin-containing compound metabolism; protoporphyrin-IX biosynthesis; coproporphyrinogen-III from 5-aminolevulinate: step 1/4.</text>
</comment>
<evidence type="ECO:0000256" key="10">
    <source>
        <dbReference type="PIRSR" id="PIRSR001415-2"/>
    </source>
</evidence>
<proteinExistence type="inferred from homology"/>
<feature type="active site" description="Schiff-base intermediate with substrate" evidence="9">
    <location>
        <position position="248"/>
    </location>
</feature>
<dbReference type="Proteomes" id="UP000567099">
    <property type="component" value="Unassembled WGS sequence"/>
</dbReference>
<dbReference type="EMBL" id="JACHED010000001">
    <property type="protein sequence ID" value="MBB6496526.1"/>
    <property type="molecule type" value="Genomic_DNA"/>
</dbReference>
<evidence type="ECO:0000256" key="12">
    <source>
        <dbReference type="PIRSR" id="PIRSR001415-5"/>
    </source>
</evidence>
<evidence type="ECO:0000256" key="1">
    <source>
        <dbReference type="ARBA" id="ARBA00004694"/>
    </source>
</evidence>
<dbReference type="PANTHER" id="PTHR11458">
    <property type="entry name" value="DELTA-AMINOLEVULINIC ACID DEHYDRATASE"/>
    <property type="match status" value="1"/>
</dbReference>
<dbReference type="EMBL" id="CP026606">
    <property type="protein sequence ID" value="AVB76958.1"/>
    <property type="molecule type" value="Genomic_DNA"/>
</dbReference>
<evidence type="ECO:0000313" key="15">
    <source>
        <dbReference type="EMBL" id="AVB76958.1"/>
    </source>
</evidence>
<dbReference type="KEGG" id="mmad:MMJJ_15870"/>
<comment type="catalytic activity">
    <reaction evidence="8 13">
        <text>2 5-aminolevulinate = porphobilinogen + 2 H2O + H(+)</text>
        <dbReference type="Rhea" id="RHEA:24064"/>
        <dbReference type="ChEBI" id="CHEBI:15377"/>
        <dbReference type="ChEBI" id="CHEBI:15378"/>
        <dbReference type="ChEBI" id="CHEBI:58126"/>
        <dbReference type="ChEBI" id="CHEBI:356416"/>
        <dbReference type="EC" id="4.2.1.24"/>
    </reaction>
</comment>
<dbReference type="PRINTS" id="PR00144">
    <property type="entry name" value="DALDHYDRTASE"/>
</dbReference>
<keyword evidence="6 13" id="KW-0456">Lyase</keyword>
<keyword evidence="12" id="KW-0460">Magnesium</keyword>
<feature type="active site" description="Schiff-base intermediate with substrate" evidence="9">
    <location>
        <position position="195"/>
    </location>
</feature>
<evidence type="ECO:0000256" key="9">
    <source>
        <dbReference type="PIRSR" id="PIRSR001415-1"/>
    </source>
</evidence>
<evidence type="ECO:0000313" key="16">
    <source>
        <dbReference type="EMBL" id="MBA2863470.1"/>
    </source>
</evidence>
<feature type="binding site" evidence="11">
    <location>
        <position position="122"/>
    </location>
    <ligand>
        <name>Zn(2+)</name>
        <dbReference type="ChEBI" id="CHEBI:29105"/>
        <note>catalytic</note>
    </ligand>
</feature>
<comment type="similarity">
    <text evidence="2 14">Belongs to the ALAD family.</text>
</comment>
<feature type="binding site" evidence="10">
    <location>
        <position position="274"/>
    </location>
    <ligand>
        <name>5-aminolevulinate</name>
        <dbReference type="ChEBI" id="CHEBI:356416"/>
        <label>2</label>
    </ligand>
</feature>
<reference evidence="16 19" key="3">
    <citation type="submission" date="2020-07" db="EMBL/GenBank/DDBJ databases">
        <title>Genomic Encyclopedia of Type Strains, Phase IV (KMG-V): Genome sequencing to study the core and pangenomes of soil and plant-associated prokaryotes.</title>
        <authorList>
            <person name="Whitman W."/>
        </authorList>
    </citation>
    <scope>NUCLEOTIDE SEQUENCE [LARGE SCALE GENOMIC DNA]</scope>
    <source>
        <strain evidence="16 19">C13</strain>
        <strain evidence="17 20">D1</strain>
    </source>
</reference>
<evidence type="ECO:0000256" key="14">
    <source>
        <dbReference type="RuleBase" id="RU004161"/>
    </source>
</evidence>
<keyword evidence="5" id="KW-0350">Heme biosynthesis</keyword>
<reference evidence="18" key="1">
    <citation type="journal article" date="2018" name="Genome Announc.">
        <title>Complete Genome Sequence of the Methanococcus maripaludis Type Strain JJ (DSM 2067), a Model for Selenoprotein Synthesis in Archaea.</title>
        <authorList>
            <person name="Poehlein A."/>
            <person name="Heym D."/>
            <person name="Quitzke V."/>
            <person name="Fersch J."/>
            <person name="Daniel R."/>
            <person name="Rother M."/>
        </authorList>
    </citation>
    <scope>NUCLEOTIDE SEQUENCE [LARGE SCALE GENOMIC DNA]</scope>
    <source>
        <strain evidence="18">DSM 2067</strain>
    </source>
</reference>
<dbReference type="PROSITE" id="PS00169">
    <property type="entry name" value="D_ALA_DEHYDRATASE"/>
    <property type="match status" value="1"/>
</dbReference>
<comment type="subunit">
    <text evidence="13">Homooctamer.</text>
</comment>
<evidence type="ECO:0000313" key="19">
    <source>
        <dbReference type="Proteomes" id="UP000567099"/>
    </source>
</evidence>
<dbReference type="InterPro" id="IPR013785">
    <property type="entry name" value="Aldolase_TIM"/>
</dbReference>
<dbReference type="CDD" id="cd00384">
    <property type="entry name" value="ALAD_PBGS"/>
    <property type="match status" value="1"/>
</dbReference>
<keyword evidence="11" id="KW-0862">Zinc</keyword>
<keyword evidence="11" id="KW-0479">Metal-binding</keyword>
<evidence type="ECO:0000256" key="6">
    <source>
        <dbReference type="ARBA" id="ARBA00023239"/>
    </source>
</evidence>
<dbReference type="InterPro" id="IPR030656">
    <property type="entry name" value="ALAD_AS"/>
</dbReference>
<dbReference type="Proteomes" id="UP000590564">
    <property type="component" value="Unassembled WGS sequence"/>
</dbReference>
<dbReference type="PIRSF" id="PIRSF001415">
    <property type="entry name" value="Porphbilin_synth"/>
    <property type="match status" value="1"/>
</dbReference>
<evidence type="ECO:0000256" key="8">
    <source>
        <dbReference type="ARBA" id="ARBA00047651"/>
    </source>
</evidence>
<evidence type="ECO:0000256" key="4">
    <source>
        <dbReference type="ARBA" id="ARBA00020771"/>
    </source>
</evidence>
<dbReference type="GeneID" id="36102671"/>
<feature type="binding site" evidence="12">
    <location>
        <position position="233"/>
    </location>
    <ligand>
        <name>Mg(2+)</name>
        <dbReference type="ChEBI" id="CHEBI:18420"/>
    </ligand>
</feature>
<dbReference type="EMBL" id="JACDUO010000001">
    <property type="protein sequence ID" value="MBA2863470.1"/>
    <property type="molecule type" value="Genomic_DNA"/>
</dbReference>
<keyword evidence="7 13" id="KW-0627">Porphyrin biosynthesis</keyword>
<evidence type="ECO:0000256" key="13">
    <source>
        <dbReference type="RuleBase" id="RU000515"/>
    </source>
</evidence>
<dbReference type="GO" id="GO:0006782">
    <property type="term" value="P:protoporphyrinogen IX biosynthetic process"/>
    <property type="evidence" value="ECO:0007669"/>
    <property type="project" value="UniProtKB-UniPathway"/>
</dbReference>
<evidence type="ECO:0000256" key="5">
    <source>
        <dbReference type="ARBA" id="ARBA00023133"/>
    </source>
</evidence>
<dbReference type="GO" id="GO:0004655">
    <property type="term" value="F:porphobilinogen synthase activity"/>
    <property type="evidence" value="ECO:0007669"/>
    <property type="project" value="UniProtKB-EC"/>
</dbReference>
<dbReference type="Gene3D" id="3.20.20.70">
    <property type="entry name" value="Aldolase class I"/>
    <property type="match status" value="1"/>
</dbReference>
<reference evidence="15" key="2">
    <citation type="submission" date="2018-02" db="EMBL/GenBank/DDBJ databases">
        <title>Complete genome sequence of the Methanococcus maripaludis type strain JJ (DSM 2067), a model for selenoprotein synthesis in Archaea.</title>
        <authorList>
            <person name="Poehlein A."/>
            <person name="Heym D."/>
            <person name="Quitzke V."/>
            <person name="Fersch J."/>
            <person name="Daniel R."/>
            <person name="Rother M."/>
        </authorList>
    </citation>
    <scope>NUCLEOTIDE SEQUENCE [LARGE SCALE GENOMIC DNA]</scope>
    <source>
        <strain evidence="15">DSM 2067</strain>
    </source>
</reference>
<feature type="binding site" evidence="11">
    <location>
        <position position="120"/>
    </location>
    <ligand>
        <name>Zn(2+)</name>
        <dbReference type="ChEBI" id="CHEBI:29105"/>
        <note>catalytic</note>
    </ligand>
</feature>
<dbReference type="EC" id="4.2.1.24" evidence="3 13"/>
<feature type="binding site" evidence="10">
    <location>
        <position position="313"/>
    </location>
    <ligand>
        <name>5-aminolevulinate</name>
        <dbReference type="ChEBI" id="CHEBI:356416"/>
        <label>2</label>
    </ligand>
</feature>
<dbReference type="PANTHER" id="PTHR11458:SF0">
    <property type="entry name" value="DELTA-AMINOLEVULINIC ACID DEHYDRATASE"/>
    <property type="match status" value="1"/>
</dbReference>
<protein>
    <recommendedName>
        <fullName evidence="4 13">Delta-aminolevulinic acid dehydratase</fullName>
        <ecNumber evidence="3 13">4.2.1.24</ecNumber>
    </recommendedName>
</protein>
<dbReference type="GO" id="GO:0008270">
    <property type="term" value="F:zinc ion binding"/>
    <property type="evidence" value="ECO:0007669"/>
    <property type="project" value="TreeGrafter"/>
</dbReference>
<dbReference type="Proteomes" id="UP000239462">
    <property type="component" value="Chromosome"/>
</dbReference>
<evidence type="ECO:0000313" key="17">
    <source>
        <dbReference type="EMBL" id="MBB6496526.1"/>
    </source>
</evidence>
<dbReference type="SMART" id="SM01004">
    <property type="entry name" value="ALAD"/>
    <property type="match status" value="1"/>
</dbReference>
<evidence type="ECO:0000256" key="11">
    <source>
        <dbReference type="PIRSR" id="PIRSR001415-3"/>
    </source>
</evidence>
<dbReference type="UniPathway" id="UPA00251">
    <property type="reaction ID" value="UER00318"/>
</dbReference>
<feature type="binding site" evidence="11">
    <location>
        <position position="130"/>
    </location>
    <ligand>
        <name>Zn(2+)</name>
        <dbReference type="ChEBI" id="CHEBI:29105"/>
        <note>catalytic</note>
    </ligand>
</feature>
<evidence type="ECO:0000313" key="18">
    <source>
        <dbReference type="Proteomes" id="UP000239462"/>
    </source>
</evidence>
<name>A0A2L1CC55_METMI</name>
<dbReference type="Pfam" id="PF00490">
    <property type="entry name" value="ALAD"/>
    <property type="match status" value="1"/>
</dbReference>
<dbReference type="NCBIfam" id="NF006762">
    <property type="entry name" value="PRK09283.1"/>
    <property type="match status" value="1"/>
</dbReference>
<dbReference type="GO" id="GO:0005829">
    <property type="term" value="C:cytosol"/>
    <property type="evidence" value="ECO:0007669"/>
    <property type="project" value="TreeGrafter"/>
</dbReference>
<dbReference type="FunFam" id="3.20.20.70:FF:000019">
    <property type="entry name" value="Delta-aminolevulinic acid dehydratase"/>
    <property type="match status" value="1"/>
</dbReference>
<dbReference type="InterPro" id="IPR001731">
    <property type="entry name" value="ALAD"/>
</dbReference>
<evidence type="ECO:0000256" key="7">
    <source>
        <dbReference type="ARBA" id="ARBA00023244"/>
    </source>
</evidence>
<evidence type="ECO:0000256" key="3">
    <source>
        <dbReference type="ARBA" id="ARBA00012053"/>
    </source>
</evidence>
<feature type="binding site" evidence="10">
    <location>
        <position position="217"/>
    </location>
    <ligand>
        <name>5-aminolevulinate</name>
        <dbReference type="ChEBI" id="CHEBI:356416"/>
        <label>1</label>
    </ligand>
</feature>
<evidence type="ECO:0000313" key="20">
    <source>
        <dbReference type="Proteomes" id="UP000590564"/>
    </source>
</evidence>
<evidence type="ECO:0000256" key="2">
    <source>
        <dbReference type="ARBA" id="ARBA00008055"/>
    </source>
</evidence>
<feature type="binding site" evidence="10">
    <location>
        <position position="205"/>
    </location>
    <ligand>
        <name>5-aminolevulinate</name>
        <dbReference type="ChEBI" id="CHEBI:356416"/>
        <label>1</label>
    </ligand>
</feature>
<organism evidence="15 18">
    <name type="scientific">Methanococcus maripaludis</name>
    <name type="common">Methanococcus deltae</name>
    <dbReference type="NCBI Taxonomy" id="39152"/>
    <lineage>
        <taxon>Archaea</taxon>
        <taxon>Methanobacteriati</taxon>
        <taxon>Methanobacteriota</taxon>
        <taxon>Methanomada group</taxon>
        <taxon>Methanococci</taxon>
        <taxon>Methanococcales</taxon>
        <taxon>Methanococcaceae</taxon>
        <taxon>Methanococcus</taxon>
    </lineage>
</organism>
<dbReference type="SUPFAM" id="SSF51569">
    <property type="entry name" value="Aldolase"/>
    <property type="match status" value="1"/>
</dbReference>
<gene>
    <name evidence="15" type="primary">hemB</name>
    <name evidence="16" type="ORF">HNP94_000470</name>
    <name evidence="17" type="ORF">HNP96_000547</name>
    <name evidence="15" type="ORF">MMJJ_15870</name>
</gene>
<dbReference type="AlphaFoldDB" id="A0A2L1CC55"/>
<accession>A0A2L1CC55</accession>
<dbReference type="RefSeq" id="WP_104838341.1">
    <property type="nucleotide sequence ID" value="NZ_CP026606.1"/>
</dbReference>